<evidence type="ECO:0000313" key="7">
    <source>
        <dbReference type="Proteomes" id="UP000244005"/>
    </source>
</evidence>
<evidence type="ECO:0000256" key="4">
    <source>
        <dbReference type="RuleBase" id="RU003682"/>
    </source>
</evidence>
<dbReference type="InterPro" id="IPR005123">
    <property type="entry name" value="Oxoglu/Fe-dep_dioxygenase_dom"/>
</dbReference>
<keyword evidence="4" id="KW-0560">Oxidoreductase</keyword>
<protein>
    <recommendedName>
        <fullName evidence="5">Fe2OG dioxygenase domain-containing protein</fullName>
    </recommendedName>
</protein>
<dbReference type="Pfam" id="PF03171">
    <property type="entry name" value="2OG-FeII_Oxy"/>
    <property type="match status" value="1"/>
</dbReference>
<dbReference type="OrthoDB" id="781841at2759"/>
<dbReference type="Gramene" id="Mp3g19700.1">
    <property type="protein sequence ID" value="Mp3g19700.1.cds"/>
    <property type="gene ID" value="Mp3g19700"/>
</dbReference>
<dbReference type="GO" id="GO:0016491">
    <property type="term" value="F:oxidoreductase activity"/>
    <property type="evidence" value="ECO:0007669"/>
    <property type="project" value="UniProtKB-KW"/>
</dbReference>
<accession>A0A2R6WY56</accession>
<dbReference type="InterPro" id="IPR044861">
    <property type="entry name" value="IPNS-like_FE2OG_OXY"/>
</dbReference>
<evidence type="ECO:0000256" key="2">
    <source>
        <dbReference type="ARBA" id="ARBA00022723"/>
    </source>
</evidence>
<dbReference type="PRINTS" id="PR00682">
    <property type="entry name" value="IPNSYNTHASE"/>
</dbReference>
<evidence type="ECO:0000259" key="5">
    <source>
        <dbReference type="PROSITE" id="PS51471"/>
    </source>
</evidence>
<keyword evidence="2 4" id="KW-0479">Metal-binding</keyword>
<dbReference type="AlphaFoldDB" id="A0A2R6WY56"/>
<comment type="similarity">
    <text evidence="1 4">Belongs to the iron/ascorbate-dependent oxidoreductase family.</text>
</comment>
<sequence>MNVRASISLVHSISSQAPTNNGTTSFKQVAWGKSGASALYRHSRASIAVISRSNLPHIDPLSKLRGKISKMKLSAGESQTKICADHREARAEVIADKHADTKVPVFDISGLEGAERKLISQQIADTSESWGIFQIVNHGIDPCLMQAAKDVSKEFFYLPDEEKMKIKVVGIEGWNHSKLAGVSGEGKLYKPGTVEHLYLVQSPDTQEHLERYPRNPPAYRTTILEYAKKLKVLHEKLIAVLSEMLGLKPDALTLAITTPVGNVTMRTNFYAFNADGKGSPGVCHAHTDPGGLTILLADDVPGLEVNKDGRWVPVNPIPGAFIVNIGDVLEILSNGRYKSVEHRGLPSQTEERLTMASFYGGSHEVIIGPLPELLDEKHPPRYRTCSFGDYIADFVKAGLDGKNGLERMKL</sequence>
<feature type="domain" description="Fe2OG dioxygenase" evidence="5">
    <location>
        <begin position="261"/>
        <end position="361"/>
    </location>
</feature>
<dbReference type="SUPFAM" id="SSF51197">
    <property type="entry name" value="Clavaminate synthase-like"/>
    <property type="match status" value="1"/>
</dbReference>
<keyword evidence="3 4" id="KW-0408">Iron</keyword>
<evidence type="ECO:0000256" key="1">
    <source>
        <dbReference type="ARBA" id="ARBA00008056"/>
    </source>
</evidence>
<gene>
    <name evidence="6" type="ORF">MARPO_0049s0064</name>
</gene>
<dbReference type="Pfam" id="PF14226">
    <property type="entry name" value="DIOX_N"/>
    <property type="match status" value="1"/>
</dbReference>
<dbReference type="EMBL" id="KZ772721">
    <property type="protein sequence ID" value="PTQ38774.1"/>
    <property type="molecule type" value="Genomic_DNA"/>
</dbReference>
<reference evidence="7" key="1">
    <citation type="journal article" date="2017" name="Cell">
        <title>Insights into land plant evolution garnered from the Marchantia polymorpha genome.</title>
        <authorList>
            <person name="Bowman J.L."/>
            <person name="Kohchi T."/>
            <person name="Yamato K.T."/>
            <person name="Jenkins J."/>
            <person name="Shu S."/>
            <person name="Ishizaki K."/>
            <person name="Yamaoka S."/>
            <person name="Nishihama R."/>
            <person name="Nakamura Y."/>
            <person name="Berger F."/>
            <person name="Adam C."/>
            <person name="Aki S.S."/>
            <person name="Althoff F."/>
            <person name="Araki T."/>
            <person name="Arteaga-Vazquez M.A."/>
            <person name="Balasubrmanian S."/>
            <person name="Barry K."/>
            <person name="Bauer D."/>
            <person name="Boehm C.R."/>
            <person name="Briginshaw L."/>
            <person name="Caballero-Perez J."/>
            <person name="Catarino B."/>
            <person name="Chen F."/>
            <person name="Chiyoda S."/>
            <person name="Chovatia M."/>
            <person name="Davies K.M."/>
            <person name="Delmans M."/>
            <person name="Demura T."/>
            <person name="Dierschke T."/>
            <person name="Dolan L."/>
            <person name="Dorantes-Acosta A.E."/>
            <person name="Eklund D.M."/>
            <person name="Florent S.N."/>
            <person name="Flores-Sandoval E."/>
            <person name="Fujiyama A."/>
            <person name="Fukuzawa H."/>
            <person name="Galik B."/>
            <person name="Grimanelli D."/>
            <person name="Grimwood J."/>
            <person name="Grossniklaus U."/>
            <person name="Hamada T."/>
            <person name="Haseloff J."/>
            <person name="Hetherington A.J."/>
            <person name="Higo A."/>
            <person name="Hirakawa Y."/>
            <person name="Hundley H.N."/>
            <person name="Ikeda Y."/>
            <person name="Inoue K."/>
            <person name="Inoue S.I."/>
            <person name="Ishida S."/>
            <person name="Jia Q."/>
            <person name="Kakita M."/>
            <person name="Kanazawa T."/>
            <person name="Kawai Y."/>
            <person name="Kawashima T."/>
            <person name="Kennedy M."/>
            <person name="Kinose K."/>
            <person name="Kinoshita T."/>
            <person name="Kohara Y."/>
            <person name="Koide E."/>
            <person name="Komatsu K."/>
            <person name="Kopischke S."/>
            <person name="Kubo M."/>
            <person name="Kyozuka J."/>
            <person name="Lagercrantz U."/>
            <person name="Lin S.S."/>
            <person name="Lindquist E."/>
            <person name="Lipzen A.M."/>
            <person name="Lu C.W."/>
            <person name="De Luna E."/>
            <person name="Martienssen R.A."/>
            <person name="Minamino N."/>
            <person name="Mizutani M."/>
            <person name="Mizutani M."/>
            <person name="Mochizuki N."/>
            <person name="Monte I."/>
            <person name="Mosher R."/>
            <person name="Nagasaki H."/>
            <person name="Nakagami H."/>
            <person name="Naramoto S."/>
            <person name="Nishitani K."/>
            <person name="Ohtani M."/>
            <person name="Okamoto T."/>
            <person name="Okumura M."/>
            <person name="Phillips J."/>
            <person name="Pollak B."/>
            <person name="Reinders A."/>
            <person name="Rovekamp M."/>
            <person name="Sano R."/>
            <person name="Sawa S."/>
            <person name="Schmid M.W."/>
            <person name="Shirakawa M."/>
            <person name="Solano R."/>
            <person name="Spunde A."/>
            <person name="Suetsugu N."/>
            <person name="Sugano S."/>
            <person name="Sugiyama A."/>
            <person name="Sun R."/>
            <person name="Suzuki Y."/>
            <person name="Takenaka M."/>
            <person name="Takezawa D."/>
            <person name="Tomogane H."/>
            <person name="Tsuzuki M."/>
            <person name="Ueda T."/>
            <person name="Umeda M."/>
            <person name="Ward J.M."/>
            <person name="Watanabe Y."/>
            <person name="Yazaki K."/>
            <person name="Yokoyama R."/>
            <person name="Yoshitake Y."/>
            <person name="Yotsui I."/>
            <person name="Zachgo S."/>
            <person name="Schmutz J."/>
        </authorList>
    </citation>
    <scope>NUCLEOTIDE SEQUENCE [LARGE SCALE GENOMIC DNA]</scope>
    <source>
        <strain evidence="7">Tak-1</strain>
    </source>
</reference>
<proteinExistence type="inferred from homology"/>
<dbReference type="GO" id="GO:0046872">
    <property type="term" value="F:metal ion binding"/>
    <property type="evidence" value="ECO:0007669"/>
    <property type="project" value="UniProtKB-KW"/>
</dbReference>
<dbReference type="InterPro" id="IPR027443">
    <property type="entry name" value="IPNS-like_sf"/>
</dbReference>
<name>A0A2R6WY56_MARPO</name>
<organism evidence="6 7">
    <name type="scientific">Marchantia polymorpha</name>
    <name type="common">Common liverwort</name>
    <name type="synonym">Marchantia aquatica</name>
    <dbReference type="NCBI Taxonomy" id="3197"/>
    <lineage>
        <taxon>Eukaryota</taxon>
        <taxon>Viridiplantae</taxon>
        <taxon>Streptophyta</taxon>
        <taxon>Embryophyta</taxon>
        <taxon>Marchantiophyta</taxon>
        <taxon>Marchantiopsida</taxon>
        <taxon>Marchantiidae</taxon>
        <taxon>Marchantiales</taxon>
        <taxon>Marchantiaceae</taxon>
        <taxon>Marchantia</taxon>
    </lineage>
</organism>
<evidence type="ECO:0000256" key="3">
    <source>
        <dbReference type="ARBA" id="ARBA00023004"/>
    </source>
</evidence>
<dbReference type="Gene3D" id="2.60.120.330">
    <property type="entry name" value="B-lactam Antibiotic, Isopenicillin N Synthase, Chain"/>
    <property type="match status" value="1"/>
</dbReference>
<dbReference type="PROSITE" id="PS51471">
    <property type="entry name" value="FE2OG_OXY"/>
    <property type="match status" value="1"/>
</dbReference>
<dbReference type="InterPro" id="IPR050295">
    <property type="entry name" value="Plant_2OG-oxidoreductases"/>
</dbReference>
<dbReference type="PANTHER" id="PTHR47991">
    <property type="entry name" value="OXOGLUTARATE/IRON-DEPENDENT DIOXYGENASE"/>
    <property type="match status" value="1"/>
</dbReference>
<keyword evidence="7" id="KW-1185">Reference proteome</keyword>
<dbReference type="InterPro" id="IPR026992">
    <property type="entry name" value="DIOX_N"/>
</dbReference>
<dbReference type="Proteomes" id="UP000244005">
    <property type="component" value="Unassembled WGS sequence"/>
</dbReference>
<evidence type="ECO:0000313" key="6">
    <source>
        <dbReference type="EMBL" id="PTQ38774.1"/>
    </source>
</evidence>